<organism evidence="17 18">
    <name type="scientific">Pannonibacter indicus</name>
    <dbReference type="NCBI Taxonomy" id="466044"/>
    <lineage>
        <taxon>Bacteria</taxon>
        <taxon>Pseudomonadati</taxon>
        <taxon>Pseudomonadota</taxon>
        <taxon>Alphaproteobacteria</taxon>
        <taxon>Hyphomicrobiales</taxon>
        <taxon>Stappiaceae</taxon>
        <taxon>Pannonibacter</taxon>
    </lineage>
</organism>
<dbReference type="PROSITE" id="PS01129">
    <property type="entry name" value="PSI_RLU"/>
    <property type="match status" value="1"/>
</dbReference>
<proteinExistence type="inferred from homology"/>
<keyword evidence="2" id="KW-0698">rRNA processing</keyword>
<dbReference type="GO" id="GO:0000455">
    <property type="term" value="P:enzyme-directed rRNA pseudouridine synthesis"/>
    <property type="evidence" value="ECO:0007669"/>
    <property type="project" value="TreeGrafter"/>
</dbReference>
<dbReference type="GO" id="GO:0160142">
    <property type="term" value="F:23S rRNA pseudouridine(746) synthase activity"/>
    <property type="evidence" value="ECO:0007669"/>
    <property type="project" value="UniProtKB-EC"/>
</dbReference>
<evidence type="ECO:0000256" key="13">
    <source>
        <dbReference type="ARBA" id="ARBA00042844"/>
    </source>
</evidence>
<comment type="catalytic activity">
    <reaction evidence="6">
        <text>uridine(746) in 23S rRNA = pseudouridine(746) in 23S rRNA</text>
        <dbReference type="Rhea" id="RHEA:42548"/>
        <dbReference type="Rhea" id="RHEA-COMP:10109"/>
        <dbReference type="Rhea" id="RHEA-COMP:10110"/>
        <dbReference type="ChEBI" id="CHEBI:65314"/>
        <dbReference type="ChEBI" id="CHEBI:65315"/>
        <dbReference type="EC" id="5.4.99.29"/>
    </reaction>
</comment>
<comment type="function">
    <text evidence="7">Dual specificity enzyme that catalyzes the synthesis of pseudouridine from uracil-746 in 23S ribosomal RNA and from uracil-32 in the anticodon stem and loop of transfer RNAs.</text>
</comment>
<evidence type="ECO:0000259" key="16">
    <source>
        <dbReference type="Pfam" id="PF00849"/>
    </source>
</evidence>
<comment type="similarity">
    <text evidence="1">Belongs to the pseudouridine synthase RluA family.</text>
</comment>
<dbReference type="PANTHER" id="PTHR21600">
    <property type="entry name" value="MITOCHONDRIAL RNA PSEUDOURIDINE SYNTHASE"/>
    <property type="match status" value="1"/>
</dbReference>
<evidence type="ECO:0000256" key="12">
    <source>
        <dbReference type="ARBA" id="ARBA00042372"/>
    </source>
</evidence>
<dbReference type="EC" id="5.4.99.28" evidence="8"/>
<evidence type="ECO:0000256" key="9">
    <source>
        <dbReference type="ARBA" id="ARBA00038945"/>
    </source>
</evidence>
<dbReference type="GO" id="GO:0008033">
    <property type="term" value="P:tRNA processing"/>
    <property type="evidence" value="ECO:0007669"/>
    <property type="project" value="UniProtKB-KW"/>
</dbReference>
<dbReference type="AlphaFoldDB" id="A0A0K6I6N5"/>
<comment type="catalytic activity">
    <reaction evidence="5">
        <text>uridine(32) in tRNA = pseudouridine(32) in tRNA</text>
        <dbReference type="Rhea" id="RHEA:42544"/>
        <dbReference type="Rhea" id="RHEA-COMP:10107"/>
        <dbReference type="Rhea" id="RHEA-COMP:10108"/>
        <dbReference type="ChEBI" id="CHEBI:65314"/>
        <dbReference type="ChEBI" id="CHEBI:65315"/>
        <dbReference type="EC" id="5.4.99.28"/>
    </reaction>
</comment>
<evidence type="ECO:0000256" key="3">
    <source>
        <dbReference type="ARBA" id="ARBA00022694"/>
    </source>
</evidence>
<dbReference type="GO" id="GO:0003723">
    <property type="term" value="F:RNA binding"/>
    <property type="evidence" value="ECO:0007669"/>
    <property type="project" value="InterPro"/>
</dbReference>
<dbReference type="EMBL" id="CYHE01000010">
    <property type="protein sequence ID" value="CUA98708.1"/>
    <property type="molecule type" value="Genomic_DNA"/>
</dbReference>
<dbReference type="InterPro" id="IPR006145">
    <property type="entry name" value="PsdUridine_synth_RsuA/RluA"/>
</dbReference>
<dbReference type="InterPro" id="IPR050188">
    <property type="entry name" value="RluA_PseudoU_synthase"/>
</dbReference>
<dbReference type="CDD" id="cd02869">
    <property type="entry name" value="PseudoU_synth_RluA_like"/>
    <property type="match status" value="1"/>
</dbReference>
<dbReference type="OrthoDB" id="9807829at2"/>
<evidence type="ECO:0000256" key="7">
    <source>
        <dbReference type="ARBA" id="ARBA00037305"/>
    </source>
</evidence>
<reference evidence="18" key="1">
    <citation type="submission" date="2015-08" db="EMBL/GenBank/DDBJ databases">
        <authorList>
            <person name="Varghese N."/>
        </authorList>
    </citation>
    <scope>NUCLEOTIDE SEQUENCE [LARGE SCALE GENOMIC DNA]</scope>
    <source>
        <strain evidence="18">DSM 23407</strain>
    </source>
</reference>
<keyword evidence="4" id="KW-0413">Isomerase</keyword>
<evidence type="ECO:0000256" key="15">
    <source>
        <dbReference type="ARBA" id="ARBA00043143"/>
    </source>
</evidence>
<evidence type="ECO:0000256" key="4">
    <source>
        <dbReference type="ARBA" id="ARBA00023235"/>
    </source>
</evidence>
<evidence type="ECO:0000313" key="17">
    <source>
        <dbReference type="EMBL" id="CUA98708.1"/>
    </source>
</evidence>
<evidence type="ECO:0000256" key="14">
    <source>
        <dbReference type="ARBA" id="ARBA00042883"/>
    </source>
</evidence>
<keyword evidence="18" id="KW-1185">Reference proteome</keyword>
<dbReference type="EC" id="5.4.99.29" evidence="9"/>
<name>A0A0K6I6N5_9HYPH</name>
<dbReference type="InterPro" id="IPR020103">
    <property type="entry name" value="PsdUridine_synth_cat_dom_sf"/>
</dbReference>
<evidence type="ECO:0000256" key="1">
    <source>
        <dbReference type="ARBA" id="ARBA00010876"/>
    </source>
</evidence>
<dbReference type="Gene3D" id="3.30.2350.10">
    <property type="entry name" value="Pseudouridine synthase"/>
    <property type="match status" value="1"/>
</dbReference>
<dbReference type="Proteomes" id="UP000183900">
    <property type="component" value="Unassembled WGS sequence"/>
</dbReference>
<evidence type="ECO:0000256" key="10">
    <source>
        <dbReference type="ARBA" id="ARBA00039988"/>
    </source>
</evidence>
<sequence>MRMRRAIRSGMDQSQPLPFDYTPPQGPLQILFQDRDVLVVVKPHGLLSVTGKGEGRDDSLATRVSRMVRGARIVHRLDLDTSGIMVMGLNAESHRQLSMQFERRETDKAYVALVYGHVEGEAGEVNLPLIVDWPNRPKQKICFEEGRPSVTQWRNGGIEGDFTRMLLTPITGRSHQLRVHMLSLGHPIIGDSLYAHEEARKASPRLALHAQMLEFTHPVTGERMRFEAPAPF</sequence>
<dbReference type="PANTHER" id="PTHR21600:SF91">
    <property type="entry name" value="DUAL-SPECIFICITY RNA PSEUDOURIDINE SYNTHASE RLUA"/>
    <property type="match status" value="1"/>
</dbReference>
<protein>
    <recommendedName>
        <fullName evidence="10">Dual-specificity RNA pseudouridine synthase RluA</fullName>
        <ecNumber evidence="8">5.4.99.28</ecNumber>
        <ecNumber evidence="9">5.4.99.29</ecNumber>
    </recommendedName>
    <alternativeName>
        <fullName evidence="11">23S rRNA pseudouridine(746) synthase</fullName>
    </alternativeName>
    <alternativeName>
        <fullName evidence="14">Ribosomal large subunit pseudouridine synthase A</fullName>
    </alternativeName>
    <alternativeName>
        <fullName evidence="13">rRNA pseudouridylate synthase A</fullName>
    </alternativeName>
    <alternativeName>
        <fullName evidence="15">rRNA-uridine isomerase A</fullName>
    </alternativeName>
    <alternativeName>
        <fullName evidence="12">tRNA pseudouridine(32) synthase</fullName>
    </alternativeName>
</protein>
<evidence type="ECO:0000256" key="6">
    <source>
        <dbReference type="ARBA" id="ARBA00036916"/>
    </source>
</evidence>
<dbReference type="GO" id="GO:0160151">
    <property type="term" value="F:tRNA pseudouridine(32) synthase activity"/>
    <property type="evidence" value="ECO:0007669"/>
    <property type="project" value="UniProtKB-EC"/>
</dbReference>
<dbReference type="Pfam" id="PF00849">
    <property type="entry name" value="PseudoU_synth_2"/>
    <property type="match status" value="1"/>
</dbReference>
<dbReference type="SUPFAM" id="SSF55120">
    <property type="entry name" value="Pseudouridine synthase"/>
    <property type="match status" value="1"/>
</dbReference>
<evidence type="ECO:0000256" key="2">
    <source>
        <dbReference type="ARBA" id="ARBA00022552"/>
    </source>
</evidence>
<dbReference type="InterPro" id="IPR006224">
    <property type="entry name" value="PsdUridine_synth_RluA-like_CS"/>
</dbReference>
<feature type="domain" description="Pseudouridine synthase RsuA/RluA-like" evidence="16">
    <location>
        <begin position="36"/>
        <end position="182"/>
    </location>
</feature>
<evidence type="ECO:0000313" key="18">
    <source>
        <dbReference type="Proteomes" id="UP000183900"/>
    </source>
</evidence>
<accession>A0A0K6I6N5</accession>
<evidence type="ECO:0000256" key="11">
    <source>
        <dbReference type="ARBA" id="ARBA00041266"/>
    </source>
</evidence>
<evidence type="ECO:0000256" key="8">
    <source>
        <dbReference type="ARBA" id="ARBA00038944"/>
    </source>
</evidence>
<gene>
    <name evidence="17" type="ORF">Ga0061067_110110</name>
</gene>
<evidence type="ECO:0000256" key="5">
    <source>
        <dbReference type="ARBA" id="ARBA00036184"/>
    </source>
</evidence>
<keyword evidence="3" id="KW-0819">tRNA processing</keyword>